<dbReference type="Proteomes" id="UP000663829">
    <property type="component" value="Unassembled WGS sequence"/>
</dbReference>
<dbReference type="EMBL" id="CAJNOQ010019526">
    <property type="protein sequence ID" value="CAF1451922.1"/>
    <property type="molecule type" value="Genomic_DNA"/>
</dbReference>
<proteinExistence type="predicted"/>
<name>A0A815PNN6_9BILA</name>
<evidence type="ECO:0000313" key="4">
    <source>
        <dbReference type="EMBL" id="CAF4324972.1"/>
    </source>
</evidence>
<dbReference type="EMBL" id="CAJNOK010021890">
    <property type="protein sequence ID" value="CAF1339325.1"/>
    <property type="molecule type" value="Genomic_DNA"/>
</dbReference>
<dbReference type="Proteomes" id="UP000677228">
    <property type="component" value="Unassembled WGS sequence"/>
</dbReference>
<sequence length="173" mass="20190">MCRWNYSRADWTKFTRNIHDAIRATGLEAALIRNKGEIDKVAKQVRDILNYNRYLEEQKLFKPDIETVKQGYWSKISKSMKLRTIQKKMSRKPQQPISCLIGNNNKNLVEKHEIAQEFIGEFCSDNYLIDDTDNNSDQDLNTNVKIDEFIAGVEMNNILKQMSPKKAADFLEI</sequence>
<protein>
    <submittedName>
        <fullName evidence="2">Uncharacterized protein</fullName>
    </submittedName>
</protein>
<dbReference type="EMBL" id="CAJOBA010043514">
    <property type="protein sequence ID" value="CAF4150532.1"/>
    <property type="molecule type" value="Genomic_DNA"/>
</dbReference>
<evidence type="ECO:0000313" key="2">
    <source>
        <dbReference type="EMBL" id="CAF1451922.1"/>
    </source>
</evidence>
<accession>A0A815PNN6</accession>
<keyword evidence="5" id="KW-1185">Reference proteome</keyword>
<organism evidence="2 5">
    <name type="scientific">Didymodactylos carnosus</name>
    <dbReference type="NCBI Taxonomy" id="1234261"/>
    <lineage>
        <taxon>Eukaryota</taxon>
        <taxon>Metazoa</taxon>
        <taxon>Spiralia</taxon>
        <taxon>Gnathifera</taxon>
        <taxon>Rotifera</taxon>
        <taxon>Eurotatoria</taxon>
        <taxon>Bdelloidea</taxon>
        <taxon>Philodinida</taxon>
        <taxon>Philodinidae</taxon>
        <taxon>Didymodactylos</taxon>
    </lineage>
</organism>
<comment type="caution">
    <text evidence="2">The sequence shown here is derived from an EMBL/GenBank/DDBJ whole genome shotgun (WGS) entry which is preliminary data.</text>
</comment>
<evidence type="ECO:0000313" key="5">
    <source>
        <dbReference type="Proteomes" id="UP000663829"/>
    </source>
</evidence>
<dbReference type="AlphaFoldDB" id="A0A815PNN6"/>
<reference evidence="2" key="1">
    <citation type="submission" date="2021-02" db="EMBL/GenBank/DDBJ databases">
        <authorList>
            <person name="Nowell W R."/>
        </authorList>
    </citation>
    <scope>NUCLEOTIDE SEQUENCE</scope>
</reference>
<evidence type="ECO:0000313" key="1">
    <source>
        <dbReference type="EMBL" id="CAF1339325.1"/>
    </source>
</evidence>
<dbReference type="Proteomes" id="UP000682733">
    <property type="component" value="Unassembled WGS sequence"/>
</dbReference>
<dbReference type="EMBL" id="CAJOBC010084976">
    <property type="protein sequence ID" value="CAF4324972.1"/>
    <property type="molecule type" value="Genomic_DNA"/>
</dbReference>
<evidence type="ECO:0000313" key="3">
    <source>
        <dbReference type="EMBL" id="CAF4150532.1"/>
    </source>
</evidence>
<gene>
    <name evidence="2" type="ORF">GPM918_LOCUS34768</name>
    <name evidence="1" type="ORF">OVA965_LOCUS30265</name>
    <name evidence="4" type="ORF">SRO942_LOCUS35474</name>
    <name evidence="3" type="ORF">TMI583_LOCUS31062</name>
</gene>
<dbReference type="Proteomes" id="UP000681722">
    <property type="component" value="Unassembled WGS sequence"/>
</dbReference>